<comment type="caution">
    <text evidence="1">The sequence shown here is derived from an EMBL/GenBank/DDBJ whole genome shotgun (WGS) entry which is preliminary data.</text>
</comment>
<reference evidence="1 2" key="1">
    <citation type="journal article" date="2019" name="Int. J. Syst. Evol. Microbiol.">
        <title>The Global Catalogue of Microorganisms (GCM) 10K type strain sequencing project: providing services to taxonomists for standard genome sequencing and annotation.</title>
        <authorList>
            <consortium name="The Broad Institute Genomics Platform"/>
            <consortium name="The Broad Institute Genome Sequencing Center for Infectious Disease"/>
            <person name="Wu L."/>
            <person name="Ma J."/>
        </authorList>
    </citation>
    <scope>NUCLEOTIDE SEQUENCE [LARGE SCALE GENOMIC DNA]</scope>
    <source>
        <strain evidence="1 2">JCM 15589</strain>
    </source>
</reference>
<evidence type="ECO:0000313" key="2">
    <source>
        <dbReference type="Proteomes" id="UP001501138"/>
    </source>
</evidence>
<gene>
    <name evidence="1" type="ORF">GCM10009809_42020</name>
</gene>
<organism evidence="1 2">
    <name type="scientific">Isoptericola hypogeus</name>
    <dbReference type="NCBI Taxonomy" id="300179"/>
    <lineage>
        <taxon>Bacteria</taxon>
        <taxon>Bacillati</taxon>
        <taxon>Actinomycetota</taxon>
        <taxon>Actinomycetes</taxon>
        <taxon>Micrococcales</taxon>
        <taxon>Promicromonosporaceae</taxon>
        <taxon>Isoptericola</taxon>
    </lineage>
</organism>
<proteinExistence type="predicted"/>
<sequence length="95" mass="10729">MRVYYSRLNLMVRGTRSTQQVLKAVRTHARRLGYSVENLPKRGKGSHTIWVVLDSEGKEMGRIGLTGHSGQQSQKVTRSNEEALEGIFGEGWLDK</sequence>
<protein>
    <submittedName>
        <fullName evidence="1">Uncharacterized protein</fullName>
    </submittedName>
</protein>
<dbReference type="Proteomes" id="UP001501138">
    <property type="component" value="Unassembled WGS sequence"/>
</dbReference>
<name>A0ABN2JXD2_9MICO</name>
<evidence type="ECO:0000313" key="1">
    <source>
        <dbReference type="EMBL" id="GAA1742314.1"/>
    </source>
</evidence>
<accession>A0ABN2JXD2</accession>
<dbReference type="EMBL" id="BAAAPM010000017">
    <property type="protein sequence ID" value="GAA1742314.1"/>
    <property type="molecule type" value="Genomic_DNA"/>
</dbReference>
<keyword evidence="2" id="KW-1185">Reference proteome</keyword>